<feature type="compositionally biased region" description="Basic and acidic residues" evidence="7">
    <location>
        <begin position="953"/>
        <end position="988"/>
    </location>
</feature>
<comment type="caution">
    <text evidence="10">The sequence shown here is derived from an EMBL/GenBank/DDBJ whole genome shotgun (WGS) entry which is preliminary data.</text>
</comment>
<dbReference type="PROSITE" id="PS51511">
    <property type="entry name" value="FIP_RBD"/>
    <property type="match status" value="1"/>
</dbReference>
<dbReference type="EMBL" id="VZSR01003225">
    <property type="protein sequence ID" value="NWZ42108.1"/>
    <property type="molecule type" value="Genomic_DNA"/>
</dbReference>
<keyword evidence="4" id="KW-0967">Endosome</keyword>
<dbReference type="Proteomes" id="UP000540762">
    <property type="component" value="Unassembled WGS sequence"/>
</dbReference>
<dbReference type="Gene3D" id="1.20.5.2440">
    <property type="match status" value="1"/>
</dbReference>
<evidence type="ECO:0000313" key="11">
    <source>
        <dbReference type="Proteomes" id="UP000540762"/>
    </source>
</evidence>
<dbReference type="InterPro" id="IPR035892">
    <property type="entry name" value="C2_domain_sf"/>
</dbReference>
<feature type="non-terminal residue" evidence="10">
    <location>
        <position position="1"/>
    </location>
</feature>
<sequence>WLPTHVQVTVVRARGLRCKGGGGGKGKAGGSDAYTVIQLGREKYSTSVAEKSGGSPEWREECAFELPPEPGACGGLVLTVMHRALVGMDRFLGQALVPLEPARQRGREPDERWHKLHSKAGKKEKERGEILVSIQFTRNNLTASMFDLSMKDKPRSPFGKLKDKVTGKKKYDLESASAIIPSSMGALDVEDDFELGGKKSKVKGFFLKNKLRKSSLTQSNTSLGSDSTISSASLSLAANVPEGTKSPSRHGSLSTERSVKDLLPSPKLTHKRAFSDDVSQVSPESPGPRQEKQEKQEKQEPVSRSSLCINGSHVYGEDGTPRHPPTSAPLPVPALPRRHDEHLGFTPLHPDPHEVPRGLERAQQRDEPRFIPSPPSLALQEELKVSTKAVTLSNHLGRARMEESKAGQELLATEPGKDRAPEDGRKEDRRAKGGFFHHGGKGQGDASAAGDERSKSGGWFGCKEPKESPQKPSLEVSPQVETSSDAPHSAPCSPARCPAALPASMPSSNLPAAPGDSQAGCLSPTNPFLNSLQSNPFFEELLADQVLNSPSPTHFLSSLPPGPRAAPEPAVPPLPSEWDDTFDAFATSRLKPDGKKENLFASVAAEGMAFIDEPDRASPTESSAEPPFQKGSKAAGTNGWMTIATETAADPSESAPEEREGTFGPRPPFLAEGTFEAQSSCRATGRVLPRSSLPPEALPGSTVVAVPPRVLGDVAGRRFPEAGAEPGAGQEGTLDIRSSVFRLQASMRLQASDGLLTLSSDIRERHLVLSPWAAPQGHQEPVPALPVPPPKPPRWFAAAGAVGDSEEGEPGGTQRGKHEQGEESEGPGAEMELPRSRGSSEPSVPSGAEESWSQPRLSPQTQGATDSAKWEMASKQELFPEELSISGLNPPSELELGQLASWTALEEQEAAGQPQPQRSEHGESPSQLELACQDGEGRAGEQPQRCAPPEEAEQGRASEEPRGHSAESRIDFKKADFWKPDRAEERHTRGASGLRNPFTLALSPTSPSNPFVEKPPAPLPVQAVLPEKLEQGEFSFLSLQEETPGHGLQPTNATPLHASQPLAFSTPFLVAATNPEPCGRPRSPAGVPARRAAARPRPQPGDAQASALPVLPRETRPAEKPLCQQTSSPHPVKPLSAVQEGSSEKKQQHRASLSSALSNGLERLKMVTTSSVQPVAPAAHPDKSDPKQDHSQLDQAAKYYHLTHDELIQLLLQKEGELSKKEEHIQELENYIDQLLVRIMEQSPTLLQIPLGGGQAP</sequence>
<feature type="compositionally biased region" description="Low complexity" evidence="7">
    <location>
        <begin position="486"/>
        <end position="504"/>
    </location>
</feature>
<dbReference type="InterPro" id="IPR037245">
    <property type="entry name" value="FIP-RBD_C_sf"/>
</dbReference>
<feature type="non-terminal residue" evidence="10">
    <location>
        <position position="1257"/>
    </location>
</feature>
<evidence type="ECO:0000256" key="2">
    <source>
        <dbReference type="ARBA" id="ARBA00022448"/>
    </source>
</evidence>
<feature type="domain" description="C2" evidence="8">
    <location>
        <begin position="1"/>
        <end position="114"/>
    </location>
</feature>
<dbReference type="InterPro" id="IPR000008">
    <property type="entry name" value="C2_dom"/>
</dbReference>
<name>A0A7K7MGJ1_9PASS</name>
<protein>
    <submittedName>
        <fullName evidence="10">RFIP5 protein</fullName>
    </submittedName>
</protein>
<keyword evidence="2" id="KW-0813">Transport</keyword>
<evidence type="ECO:0000256" key="5">
    <source>
        <dbReference type="ARBA" id="ARBA00022927"/>
    </source>
</evidence>
<evidence type="ECO:0000256" key="1">
    <source>
        <dbReference type="ARBA" id="ARBA00004172"/>
    </source>
</evidence>
<keyword evidence="3" id="KW-0597">Phosphoprotein</keyword>
<gene>
    <name evidence="10" type="primary">Rab11fip5</name>
    <name evidence="10" type="ORF">BRAATR_R04113</name>
</gene>
<feature type="region of interest" description="Disordered" evidence="7">
    <location>
        <begin position="395"/>
        <end position="526"/>
    </location>
</feature>
<dbReference type="SMART" id="SM00239">
    <property type="entry name" value="C2"/>
    <property type="match status" value="1"/>
</dbReference>
<dbReference type="GO" id="GO:0005769">
    <property type="term" value="C:early endosome"/>
    <property type="evidence" value="ECO:0007669"/>
    <property type="project" value="TreeGrafter"/>
</dbReference>
<feature type="region of interest" description="Disordered" evidence="7">
    <location>
        <begin position="612"/>
        <end position="671"/>
    </location>
</feature>
<dbReference type="InterPro" id="IPR019018">
    <property type="entry name" value="Rab-bd_FIP-RBD"/>
</dbReference>
<feature type="compositionally biased region" description="Low complexity" evidence="7">
    <location>
        <begin position="1080"/>
        <end position="1091"/>
    </location>
</feature>
<evidence type="ECO:0000259" key="8">
    <source>
        <dbReference type="PROSITE" id="PS50004"/>
    </source>
</evidence>
<feature type="domain" description="FIP-RBD" evidence="9">
    <location>
        <begin position="1188"/>
        <end position="1250"/>
    </location>
</feature>
<keyword evidence="6" id="KW-0175">Coiled coil</keyword>
<dbReference type="SUPFAM" id="SSF49562">
    <property type="entry name" value="C2 domain (Calcium/lipid-binding domain, CaLB)"/>
    <property type="match status" value="1"/>
</dbReference>
<comment type="subcellular location">
    <subcellularLocation>
        <location evidence="1">Recycling endosome</location>
    </subcellularLocation>
</comment>
<feature type="region of interest" description="Disordered" evidence="7">
    <location>
        <begin position="238"/>
        <end position="378"/>
    </location>
</feature>
<evidence type="ECO:0000256" key="4">
    <source>
        <dbReference type="ARBA" id="ARBA00022753"/>
    </source>
</evidence>
<evidence type="ECO:0000256" key="3">
    <source>
        <dbReference type="ARBA" id="ARBA00022553"/>
    </source>
</evidence>
<feature type="compositionally biased region" description="Pro residues" evidence="7">
    <location>
        <begin position="783"/>
        <end position="793"/>
    </location>
</feature>
<dbReference type="FunFam" id="2.60.40.150:FF:000070">
    <property type="entry name" value="rab11 family-interacting protein 2 isoform X1"/>
    <property type="match status" value="1"/>
</dbReference>
<feature type="compositionally biased region" description="Pro residues" evidence="7">
    <location>
        <begin position="322"/>
        <end position="334"/>
    </location>
</feature>
<feature type="region of interest" description="Disordered" evidence="7">
    <location>
        <begin position="773"/>
        <end position="1018"/>
    </location>
</feature>
<feature type="compositionally biased region" description="Polar residues" evidence="7">
    <location>
        <begin position="851"/>
        <end position="865"/>
    </location>
</feature>
<evidence type="ECO:0000256" key="6">
    <source>
        <dbReference type="SAM" id="Coils"/>
    </source>
</evidence>
<keyword evidence="5" id="KW-0653">Protein transport</keyword>
<dbReference type="GO" id="GO:0030141">
    <property type="term" value="C:secretory granule"/>
    <property type="evidence" value="ECO:0007669"/>
    <property type="project" value="TreeGrafter"/>
</dbReference>
<evidence type="ECO:0000313" key="10">
    <source>
        <dbReference type="EMBL" id="NWZ42108.1"/>
    </source>
</evidence>
<feature type="compositionally biased region" description="Basic and acidic residues" evidence="7">
    <location>
        <begin position="415"/>
        <end position="431"/>
    </location>
</feature>
<organism evidence="10 11">
    <name type="scientific">Brachypodius melanocephalos</name>
    <name type="common">black-headed bulbul</name>
    <dbReference type="NCBI Taxonomy" id="3235156"/>
    <lineage>
        <taxon>Eukaryota</taxon>
        <taxon>Metazoa</taxon>
        <taxon>Chordata</taxon>
        <taxon>Craniata</taxon>
        <taxon>Vertebrata</taxon>
        <taxon>Euteleostomi</taxon>
        <taxon>Archelosauria</taxon>
        <taxon>Archosauria</taxon>
        <taxon>Dinosauria</taxon>
        <taxon>Saurischia</taxon>
        <taxon>Theropoda</taxon>
        <taxon>Coelurosauria</taxon>
        <taxon>Aves</taxon>
        <taxon>Neognathae</taxon>
        <taxon>Neoaves</taxon>
        <taxon>Telluraves</taxon>
        <taxon>Australaves</taxon>
        <taxon>Passeriformes</taxon>
        <taxon>Sylvioidea</taxon>
        <taxon>Pycnonotidae</taxon>
        <taxon>Brachypodius</taxon>
    </lineage>
</organism>
<dbReference type="GO" id="GO:0005739">
    <property type="term" value="C:mitochondrion"/>
    <property type="evidence" value="ECO:0007669"/>
    <property type="project" value="TreeGrafter"/>
</dbReference>
<feature type="compositionally biased region" description="Polar residues" evidence="7">
    <location>
        <begin position="245"/>
        <end position="256"/>
    </location>
</feature>
<feature type="coiled-coil region" evidence="6">
    <location>
        <begin position="1211"/>
        <end position="1238"/>
    </location>
</feature>
<dbReference type="PROSITE" id="PS50004">
    <property type="entry name" value="C2"/>
    <property type="match status" value="1"/>
</dbReference>
<reference evidence="10 11" key="1">
    <citation type="submission" date="2019-09" db="EMBL/GenBank/DDBJ databases">
        <title>Bird 10,000 Genomes (B10K) Project - Family phase.</title>
        <authorList>
            <person name="Zhang G."/>
        </authorList>
    </citation>
    <scope>NUCLEOTIDE SEQUENCE [LARGE SCALE GENOMIC DNA]</scope>
    <source>
        <strain evidence="10">OUT-0037</strain>
        <tissue evidence="10">Liver</tissue>
    </source>
</reference>
<dbReference type="InterPro" id="IPR037789">
    <property type="entry name" value="FIP_classI"/>
</dbReference>
<dbReference type="SUPFAM" id="SSF144270">
    <property type="entry name" value="Eferin C-derminal domain-like"/>
    <property type="match status" value="1"/>
</dbReference>
<dbReference type="GO" id="GO:0045055">
    <property type="term" value="P:regulated exocytosis"/>
    <property type="evidence" value="ECO:0007669"/>
    <property type="project" value="TreeGrafter"/>
</dbReference>
<keyword evidence="11" id="KW-1185">Reference proteome</keyword>
<feature type="region of interest" description="Disordered" evidence="7">
    <location>
        <begin position="549"/>
        <end position="579"/>
    </location>
</feature>
<proteinExistence type="predicted"/>
<feature type="compositionally biased region" description="Basic and acidic residues" evidence="7">
    <location>
        <begin position="289"/>
        <end position="301"/>
    </location>
</feature>
<feature type="compositionally biased region" description="Basic and acidic residues" evidence="7">
    <location>
        <begin position="1180"/>
        <end position="1191"/>
    </location>
</feature>
<feature type="region of interest" description="Disordered" evidence="7">
    <location>
        <begin position="1073"/>
        <end position="1191"/>
    </location>
</feature>
<dbReference type="PANTHER" id="PTHR15746:SF14">
    <property type="entry name" value="RAB11 FAMILY-INTERACTING PROTEIN 5"/>
    <property type="match status" value="1"/>
</dbReference>
<dbReference type="Gene3D" id="2.60.40.150">
    <property type="entry name" value="C2 domain"/>
    <property type="match status" value="1"/>
</dbReference>
<dbReference type="AlphaFoldDB" id="A0A7K7MGJ1"/>
<dbReference type="GO" id="GO:0015031">
    <property type="term" value="P:protein transport"/>
    <property type="evidence" value="ECO:0007669"/>
    <property type="project" value="UniProtKB-KW"/>
</dbReference>
<evidence type="ECO:0000259" key="9">
    <source>
        <dbReference type="PROSITE" id="PS51511"/>
    </source>
</evidence>
<dbReference type="Pfam" id="PF00168">
    <property type="entry name" value="C2"/>
    <property type="match status" value="1"/>
</dbReference>
<accession>A0A7K7MGJ1</accession>
<dbReference type="Pfam" id="PF09457">
    <property type="entry name" value="RBD-FIP"/>
    <property type="match status" value="1"/>
</dbReference>
<feature type="compositionally biased region" description="Pro residues" evidence="7">
    <location>
        <begin position="560"/>
        <end position="575"/>
    </location>
</feature>
<dbReference type="GO" id="GO:0055037">
    <property type="term" value="C:recycling endosome"/>
    <property type="evidence" value="ECO:0007669"/>
    <property type="project" value="UniProtKB-SubCell"/>
</dbReference>
<dbReference type="FunFam" id="1.20.5.2440:FF:000004">
    <property type="entry name" value="rab11 family-interacting protein 5 isoform X2"/>
    <property type="match status" value="1"/>
</dbReference>
<dbReference type="GO" id="GO:0045335">
    <property type="term" value="C:phagocytic vesicle"/>
    <property type="evidence" value="ECO:0007669"/>
    <property type="project" value="TreeGrafter"/>
</dbReference>
<evidence type="ECO:0000256" key="7">
    <source>
        <dbReference type="SAM" id="MobiDB-lite"/>
    </source>
</evidence>
<feature type="compositionally biased region" description="Basic and acidic residues" evidence="7">
    <location>
        <begin position="350"/>
        <end position="369"/>
    </location>
</feature>
<dbReference type="GO" id="GO:0031267">
    <property type="term" value="F:small GTPase binding"/>
    <property type="evidence" value="ECO:0007669"/>
    <property type="project" value="InterPro"/>
</dbReference>
<dbReference type="PANTHER" id="PTHR15746">
    <property type="entry name" value="RAB11-RELATED"/>
    <property type="match status" value="1"/>
</dbReference>